<feature type="compositionally biased region" description="Basic and acidic residues" evidence="6">
    <location>
        <begin position="345"/>
        <end position="356"/>
    </location>
</feature>
<reference evidence="9" key="2">
    <citation type="submission" date="2023-06" db="EMBL/GenBank/DDBJ databases">
        <authorList>
            <consortium name="Lawrence Berkeley National Laboratory"/>
            <person name="Mondo S.J."/>
            <person name="Hensen N."/>
            <person name="Bonometti L."/>
            <person name="Westerberg I."/>
            <person name="Brannstrom I.O."/>
            <person name="Guillou S."/>
            <person name="Cros-Aarteil S."/>
            <person name="Calhoun S."/>
            <person name="Haridas S."/>
            <person name="Kuo A."/>
            <person name="Pangilinan J."/>
            <person name="Riley R."/>
            <person name="Labutti K."/>
            <person name="Andreopoulos B."/>
            <person name="Lipzen A."/>
            <person name="Chen C."/>
            <person name="Yanf M."/>
            <person name="Daum C."/>
            <person name="Ng V."/>
            <person name="Clum A."/>
            <person name="Steindorff A."/>
            <person name="Ohm R."/>
            <person name="Martin F."/>
            <person name="Silar P."/>
            <person name="Natvig D."/>
            <person name="Lalanne C."/>
            <person name="Gautier V."/>
            <person name="Ament-Velasquez S.L."/>
            <person name="Kruys A."/>
            <person name="Hutchinson M.I."/>
            <person name="Powell A.J."/>
            <person name="Barry K."/>
            <person name="Miller A.N."/>
            <person name="Grigoriev I.V."/>
            <person name="Debuchy R."/>
            <person name="Gladieux P."/>
            <person name="Thoren M.H."/>
            <person name="Johannesson H."/>
        </authorList>
    </citation>
    <scope>NUCLEOTIDE SEQUENCE</scope>
    <source>
        <strain evidence="9">PSN324</strain>
    </source>
</reference>
<proteinExistence type="inferred from homology"/>
<dbReference type="PANTHER" id="PTHR33048">
    <property type="entry name" value="PTH11-LIKE INTEGRAL MEMBRANE PROTEIN (AFU_ORTHOLOGUE AFUA_5G11245)"/>
    <property type="match status" value="1"/>
</dbReference>
<feature type="transmembrane region" description="Helical" evidence="7">
    <location>
        <begin position="40"/>
        <end position="63"/>
    </location>
</feature>
<dbReference type="EMBL" id="MU864954">
    <property type="protein sequence ID" value="KAK4463933.1"/>
    <property type="molecule type" value="Genomic_DNA"/>
</dbReference>
<feature type="transmembrane region" description="Helical" evidence="7">
    <location>
        <begin position="214"/>
        <end position="237"/>
    </location>
</feature>
<keyword evidence="2 7" id="KW-0812">Transmembrane</keyword>
<dbReference type="GO" id="GO:0016020">
    <property type="term" value="C:membrane"/>
    <property type="evidence" value="ECO:0007669"/>
    <property type="project" value="UniProtKB-SubCell"/>
</dbReference>
<feature type="transmembrane region" description="Helical" evidence="7">
    <location>
        <begin position="177"/>
        <end position="202"/>
    </location>
</feature>
<evidence type="ECO:0000313" key="9">
    <source>
        <dbReference type="EMBL" id="KAK4463933.1"/>
    </source>
</evidence>
<keyword evidence="10" id="KW-1185">Reference proteome</keyword>
<dbReference type="AlphaFoldDB" id="A0AAV9HWQ2"/>
<feature type="compositionally biased region" description="Basic and acidic residues" evidence="6">
    <location>
        <begin position="308"/>
        <end position="318"/>
    </location>
</feature>
<feature type="region of interest" description="Disordered" evidence="6">
    <location>
        <begin position="289"/>
        <end position="371"/>
    </location>
</feature>
<sequence length="442" mass="48803">MGNFVTEAFALLGVGLLVIGLRLYVRISTVGFRKLQPDDYLMVLAAIAYSIETYLAYSVGVLWKGLANNAMSDEERRLLDPNSEEYYLRVNGSKTQVAGWCTYTFLLWIIKASMCTFYLRLTEGLEFHGRIYAGFVVIFCTWLAVLFSILFACYPLQKNWQIYPDPGNFCQPAISKVDIFVTVVLNVITDIYLMSIPIPMLLKASLKPLKKAGLIFLFSGGIFVMVAGILRCVLIITDPINGAQQAGSWAVRETFVAVVTSNLPMIFPLISKLSRPVIGGIRSLTSQGFKGSAYQSGSEDLKQGSYRLPDRSGRDQRRGMGPRSVNPLTNFSFNESEENIITGRAGDETDHARSDAENEAAAGGPHSRGAGGILIQTSVQVKEMRKSQFPDDEESNIGDYYLVEQSRKTEEEALAKAKATSKKQARASAMINVSPSVTSRRL</sequence>
<evidence type="ECO:0000259" key="8">
    <source>
        <dbReference type="Pfam" id="PF20684"/>
    </source>
</evidence>
<dbReference type="PANTHER" id="PTHR33048:SF2">
    <property type="entry name" value="SRPK"/>
    <property type="match status" value="1"/>
</dbReference>
<evidence type="ECO:0000256" key="4">
    <source>
        <dbReference type="ARBA" id="ARBA00023136"/>
    </source>
</evidence>
<dbReference type="InterPro" id="IPR049326">
    <property type="entry name" value="Rhodopsin_dom_fungi"/>
</dbReference>
<dbReference type="Pfam" id="PF20684">
    <property type="entry name" value="Fung_rhodopsin"/>
    <property type="match status" value="1"/>
</dbReference>
<keyword evidence="4 7" id="KW-0472">Membrane</keyword>
<feature type="compositionally biased region" description="Polar residues" evidence="6">
    <location>
        <begin position="431"/>
        <end position="442"/>
    </location>
</feature>
<organism evidence="9 10">
    <name type="scientific">Cladorrhinum samala</name>
    <dbReference type="NCBI Taxonomy" id="585594"/>
    <lineage>
        <taxon>Eukaryota</taxon>
        <taxon>Fungi</taxon>
        <taxon>Dikarya</taxon>
        <taxon>Ascomycota</taxon>
        <taxon>Pezizomycotina</taxon>
        <taxon>Sordariomycetes</taxon>
        <taxon>Sordariomycetidae</taxon>
        <taxon>Sordariales</taxon>
        <taxon>Podosporaceae</taxon>
        <taxon>Cladorrhinum</taxon>
    </lineage>
</organism>
<comment type="similarity">
    <text evidence="5">Belongs to the SAT4 family.</text>
</comment>
<protein>
    <recommendedName>
        <fullName evidence="8">Rhodopsin domain-containing protein</fullName>
    </recommendedName>
</protein>
<accession>A0AAV9HWQ2</accession>
<feature type="transmembrane region" description="Helical" evidence="7">
    <location>
        <begin position="97"/>
        <end position="119"/>
    </location>
</feature>
<comment type="caution">
    <text evidence="9">The sequence shown here is derived from an EMBL/GenBank/DDBJ whole genome shotgun (WGS) entry which is preliminary data.</text>
</comment>
<keyword evidence="3 7" id="KW-1133">Transmembrane helix</keyword>
<dbReference type="InterPro" id="IPR052337">
    <property type="entry name" value="SAT4-like"/>
</dbReference>
<evidence type="ECO:0000256" key="6">
    <source>
        <dbReference type="SAM" id="MobiDB-lite"/>
    </source>
</evidence>
<gene>
    <name evidence="9" type="ORF">QBC42DRAFT_337295</name>
</gene>
<reference evidence="9" key="1">
    <citation type="journal article" date="2023" name="Mol. Phylogenet. Evol.">
        <title>Genome-scale phylogeny and comparative genomics of the fungal order Sordariales.</title>
        <authorList>
            <person name="Hensen N."/>
            <person name="Bonometti L."/>
            <person name="Westerberg I."/>
            <person name="Brannstrom I.O."/>
            <person name="Guillou S."/>
            <person name="Cros-Aarteil S."/>
            <person name="Calhoun S."/>
            <person name="Haridas S."/>
            <person name="Kuo A."/>
            <person name="Mondo S."/>
            <person name="Pangilinan J."/>
            <person name="Riley R."/>
            <person name="LaButti K."/>
            <person name="Andreopoulos B."/>
            <person name="Lipzen A."/>
            <person name="Chen C."/>
            <person name="Yan M."/>
            <person name="Daum C."/>
            <person name="Ng V."/>
            <person name="Clum A."/>
            <person name="Steindorff A."/>
            <person name="Ohm R.A."/>
            <person name="Martin F."/>
            <person name="Silar P."/>
            <person name="Natvig D.O."/>
            <person name="Lalanne C."/>
            <person name="Gautier V."/>
            <person name="Ament-Velasquez S.L."/>
            <person name="Kruys A."/>
            <person name="Hutchinson M.I."/>
            <person name="Powell A.J."/>
            <person name="Barry K."/>
            <person name="Miller A.N."/>
            <person name="Grigoriev I.V."/>
            <person name="Debuchy R."/>
            <person name="Gladieux P."/>
            <person name="Hiltunen Thoren M."/>
            <person name="Johannesson H."/>
        </authorList>
    </citation>
    <scope>NUCLEOTIDE SEQUENCE</scope>
    <source>
        <strain evidence="9">PSN324</strain>
    </source>
</reference>
<feature type="transmembrane region" description="Helical" evidence="7">
    <location>
        <begin position="131"/>
        <end position="157"/>
    </location>
</feature>
<feature type="domain" description="Rhodopsin" evidence="8">
    <location>
        <begin position="21"/>
        <end position="272"/>
    </location>
</feature>
<feature type="transmembrane region" description="Helical" evidence="7">
    <location>
        <begin position="249"/>
        <end position="270"/>
    </location>
</feature>
<evidence type="ECO:0000256" key="1">
    <source>
        <dbReference type="ARBA" id="ARBA00004141"/>
    </source>
</evidence>
<evidence type="ECO:0000256" key="5">
    <source>
        <dbReference type="ARBA" id="ARBA00038359"/>
    </source>
</evidence>
<feature type="region of interest" description="Disordered" evidence="6">
    <location>
        <begin position="420"/>
        <end position="442"/>
    </location>
</feature>
<name>A0AAV9HWQ2_9PEZI</name>
<evidence type="ECO:0000256" key="7">
    <source>
        <dbReference type="SAM" id="Phobius"/>
    </source>
</evidence>
<evidence type="ECO:0000256" key="2">
    <source>
        <dbReference type="ARBA" id="ARBA00022692"/>
    </source>
</evidence>
<comment type="subcellular location">
    <subcellularLocation>
        <location evidence="1">Membrane</location>
        <topology evidence="1">Multi-pass membrane protein</topology>
    </subcellularLocation>
</comment>
<evidence type="ECO:0000256" key="3">
    <source>
        <dbReference type="ARBA" id="ARBA00022989"/>
    </source>
</evidence>
<feature type="transmembrane region" description="Helical" evidence="7">
    <location>
        <begin position="6"/>
        <end position="25"/>
    </location>
</feature>
<dbReference type="Proteomes" id="UP001321749">
    <property type="component" value="Unassembled WGS sequence"/>
</dbReference>
<evidence type="ECO:0000313" key="10">
    <source>
        <dbReference type="Proteomes" id="UP001321749"/>
    </source>
</evidence>
<feature type="compositionally biased region" description="Polar residues" evidence="6">
    <location>
        <begin position="289"/>
        <end position="298"/>
    </location>
</feature>